<dbReference type="AlphaFoldDB" id="A0A368FTE3"/>
<dbReference type="CDD" id="cd07557">
    <property type="entry name" value="trimeric_dUTPase"/>
    <property type="match status" value="1"/>
</dbReference>
<keyword evidence="5" id="KW-0479">Metal-binding</keyword>
<dbReference type="GO" id="GO:0046081">
    <property type="term" value="P:dUTP catabolic process"/>
    <property type="evidence" value="ECO:0007669"/>
    <property type="project" value="UniProtKB-UniRule"/>
</dbReference>
<dbReference type="PANTHER" id="PTHR11241">
    <property type="entry name" value="DEOXYURIDINE 5'-TRIPHOSPHATE NUCLEOTIDOHYDROLASE"/>
    <property type="match status" value="1"/>
</dbReference>
<dbReference type="PANTHER" id="PTHR11241:SF0">
    <property type="entry name" value="DEOXYURIDINE 5'-TRIPHOSPHATE NUCLEOTIDOHYDROLASE"/>
    <property type="match status" value="1"/>
</dbReference>
<accession>A0A368FTE3</accession>
<feature type="non-terminal residue" evidence="7">
    <location>
        <position position="1"/>
    </location>
</feature>
<dbReference type="EMBL" id="JOJR01000664">
    <property type="protein sequence ID" value="RCN35433.1"/>
    <property type="molecule type" value="Genomic_DNA"/>
</dbReference>
<evidence type="ECO:0000256" key="2">
    <source>
        <dbReference type="ARBA" id="ARBA00006581"/>
    </source>
</evidence>
<dbReference type="GO" id="GO:0000287">
    <property type="term" value="F:magnesium ion binding"/>
    <property type="evidence" value="ECO:0007669"/>
    <property type="project" value="UniProtKB-UniRule"/>
</dbReference>
<dbReference type="OrthoDB" id="419889at2759"/>
<gene>
    <name evidence="7" type="ORF">ANCCAN_18705</name>
</gene>
<organism evidence="7 8">
    <name type="scientific">Ancylostoma caninum</name>
    <name type="common">Dog hookworm</name>
    <dbReference type="NCBI Taxonomy" id="29170"/>
    <lineage>
        <taxon>Eukaryota</taxon>
        <taxon>Metazoa</taxon>
        <taxon>Ecdysozoa</taxon>
        <taxon>Nematoda</taxon>
        <taxon>Chromadorea</taxon>
        <taxon>Rhabditida</taxon>
        <taxon>Rhabditina</taxon>
        <taxon>Rhabditomorpha</taxon>
        <taxon>Strongyloidea</taxon>
        <taxon>Ancylostomatidae</taxon>
        <taxon>Ancylostomatinae</taxon>
        <taxon>Ancylostoma</taxon>
    </lineage>
</organism>
<dbReference type="STRING" id="29170.A0A368FTE3"/>
<dbReference type="EC" id="3.6.1.23" evidence="5"/>
<comment type="cofactor">
    <cofactor evidence="5">
        <name>Mg(2+)</name>
        <dbReference type="ChEBI" id="CHEBI:18420"/>
    </cofactor>
</comment>
<dbReference type="Pfam" id="PF00692">
    <property type="entry name" value="dUTPase"/>
    <property type="match status" value="1"/>
</dbReference>
<dbReference type="Proteomes" id="UP000252519">
    <property type="component" value="Unassembled WGS sequence"/>
</dbReference>
<evidence type="ECO:0000313" key="7">
    <source>
        <dbReference type="EMBL" id="RCN35433.1"/>
    </source>
</evidence>
<dbReference type="InterPro" id="IPR036157">
    <property type="entry name" value="dUTPase-like_sf"/>
</dbReference>
<dbReference type="SUPFAM" id="SSF51283">
    <property type="entry name" value="dUTPase-like"/>
    <property type="match status" value="1"/>
</dbReference>
<evidence type="ECO:0000313" key="8">
    <source>
        <dbReference type="Proteomes" id="UP000252519"/>
    </source>
</evidence>
<dbReference type="GO" id="GO:0004170">
    <property type="term" value="F:dUTP diphosphatase activity"/>
    <property type="evidence" value="ECO:0007669"/>
    <property type="project" value="UniProtKB-UniRule"/>
</dbReference>
<sequence length="316" mass="34904">DVLENPALQRHSREPIHARNLKWARSCRRTLPFLRPLHQDSLFTDGLVMFVERLLIRKALSSHFLRSSLYASRMTTLSARDLNVHDAAGDVECKKPRMDEQRLTVRFVKLNADAQEPVYGSAAAAGADLFSAEDCVVPAHGKMCVSTGLQVELPYGYYGRVAPRSGLAAKNFIDVGAGVVDSDYRGELKVLLFNFGSTDFERLLIRKALSSHFLRSSLYASRMTTLSARDLNVHDAAGDVECKKPRMDEQRLTVRFVKLNADAQEPVYGSAAAAGADLFSAEDCVVPAHGKSPFFAIYHSTLQAGLLLFGFCTAEF</sequence>
<evidence type="ECO:0000256" key="3">
    <source>
        <dbReference type="ARBA" id="ARBA00022801"/>
    </source>
</evidence>
<dbReference type="NCBIfam" id="TIGR00576">
    <property type="entry name" value="dut"/>
    <property type="match status" value="1"/>
</dbReference>
<dbReference type="InterPro" id="IPR008181">
    <property type="entry name" value="dUTPase"/>
</dbReference>
<keyword evidence="3 5" id="KW-0378">Hydrolase</keyword>
<dbReference type="UniPathway" id="UPA00610">
    <property type="reaction ID" value="UER00666"/>
</dbReference>
<evidence type="ECO:0000256" key="1">
    <source>
        <dbReference type="ARBA" id="ARBA00005142"/>
    </source>
</evidence>
<keyword evidence="4 5" id="KW-0546">Nucleotide metabolism</keyword>
<dbReference type="GO" id="GO:0006226">
    <property type="term" value="P:dUMP biosynthetic process"/>
    <property type="evidence" value="ECO:0007669"/>
    <property type="project" value="UniProtKB-UniRule"/>
</dbReference>
<keyword evidence="8" id="KW-1185">Reference proteome</keyword>
<evidence type="ECO:0000256" key="4">
    <source>
        <dbReference type="ARBA" id="ARBA00023080"/>
    </source>
</evidence>
<proteinExistence type="inferred from homology"/>
<protein>
    <recommendedName>
        <fullName evidence="5">Deoxyuridine 5'-triphosphate nucleotidohydrolase</fullName>
        <shortName evidence="5">dUTPase</shortName>
        <ecNumber evidence="5">3.6.1.23</ecNumber>
    </recommendedName>
    <alternativeName>
        <fullName evidence="5">dUTP pyrophosphatase</fullName>
    </alternativeName>
</protein>
<feature type="domain" description="dUTPase-like" evidence="6">
    <location>
        <begin position="115"/>
        <end position="201"/>
    </location>
</feature>
<comment type="function">
    <text evidence="5">Involved in nucleotide metabolism via production of dUMP, the immediate precursor of thymidine nucleotides, and decreases the intracellular concentration of dUTP so that uracil cannot be incorporated into DNA.</text>
</comment>
<reference evidence="7 8" key="1">
    <citation type="submission" date="2014-10" db="EMBL/GenBank/DDBJ databases">
        <title>Draft genome of the hookworm Ancylostoma caninum.</title>
        <authorList>
            <person name="Mitreva M."/>
        </authorList>
    </citation>
    <scope>NUCLEOTIDE SEQUENCE [LARGE SCALE GENOMIC DNA]</scope>
    <source>
        <strain evidence="7 8">Baltimore</strain>
    </source>
</reference>
<comment type="caution">
    <text evidence="7">The sequence shown here is derived from an EMBL/GenBank/DDBJ whole genome shotgun (WGS) entry which is preliminary data.</text>
</comment>
<dbReference type="InterPro" id="IPR029054">
    <property type="entry name" value="dUTPase-like"/>
</dbReference>
<dbReference type="Gene3D" id="2.70.40.10">
    <property type="match status" value="2"/>
</dbReference>
<keyword evidence="5" id="KW-0460">Magnesium</keyword>
<comment type="catalytic activity">
    <reaction evidence="5">
        <text>dUTP + H2O = dUMP + diphosphate + H(+)</text>
        <dbReference type="Rhea" id="RHEA:10248"/>
        <dbReference type="ChEBI" id="CHEBI:15377"/>
        <dbReference type="ChEBI" id="CHEBI:15378"/>
        <dbReference type="ChEBI" id="CHEBI:33019"/>
        <dbReference type="ChEBI" id="CHEBI:61555"/>
        <dbReference type="ChEBI" id="CHEBI:246422"/>
        <dbReference type="EC" id="3.6.1.23"/>
    </reaction>
</comment>
<dbReference type="InterPro" id="IPR033704">
    <property type="entry name" value="dUTPase_trimeric"/>
</dbReference>
<comment type="similarity">
    <text evidence="2 5">Belongs to the dUTPase family.</text>
</comment>
<evidence type="ECO:0000256" key="5">
    <source>
        <dbReference type="RuleBase" id="RU367024"/>
    </source>
</evidence>
<name>A0A368FTE3_ANCCA</name>
<comment type="pathway">
    <text evidence="1 5">Pyrimidine metabolism; dUMP biosynthesis; dUMP from dCTP (dUTP route): step 2/2.</text>
</comment>
<evidence type="ECO:0000259" key="6">
    <source>
        <dbReference type="Pfam" id="PF00692"/>
    </source>
</evidence>